<dbReference type="Proteomes" id="UP000050421">
    <property type="component" value="Unassembled WGS sequence"/>
</dbReference>
<dbReference type="PATRIC" id="fig|1305737.6.peg.1657"/>
<dbReference type="STRING" id="1305737.GCA_000526355_01926"/>
<keyword evidence="4" id="KW-0997">Cell inner membrane</keyword>
<reference evidence="14 15" key="1">
    <citation type="submission" date="2015-09" db="EMBL/GenBank/DDBJ databases">
        <title>Identification and resolution of microdiversity through metagenomic sequencing of parallel consortia.</title>
        <authorList>
            <person name="Nelson W.C."/>
            <person name="Romine M.F."/>
            <person name="Lindemann S.R."/>
        </authorList>
    </citation>
    <scope>NUCLEOTIDE SEQUENCE [LARGE SCALE GENOMIC DNA]</scope>
    <source>
        <strain evidence="14">HL-49</strain>
    </source>
</reference>
<organism evidence="14 15">
    <name type="scientific">Algoriphagus marincola HL-49</name>
    <dbReference type="NCBI Taxonomy" id="1305737"/>
    <lineage>
        <taxon>Bacteria</taxon>
        <taxon>Pseudomonadati</taxon>
        <taxon>Bacteroidota</taxon>
        <taxon>Cytophagia</taxon>
        <taxon>Cytophagales</taxon>
        <taxon>Cyclobacteriaceae</taxon>
        <taxon>Algoriphagus</taxon>
    </lineage>
</organism>
<feature type="transmembrane region" description="Helical" evidence="12">
    <location>
        <begin position="31"/>
        <end position="48"/>
    </location>
</feature>
<protein>
    <submittedName>
        <fullName evidence="14">Alkane 1-monooxygenase AlkB</fullName>
    </submittedName>
</protein>
<evidence type="ECO:0000256" key="12">
    <source>
        <dbReference type="SAM" id="Phobius"/>
    </source>
</evidence>
<dbReference type="GO" id="GO:0006629">
    <property type="term" value="P:lipid metabolic process"/>
    <property type="evidence" value="ECO:0007669"/>
    <property type="project" value="InterPro"/>
</dbReference>
<accession>A0A0P7XP22</accession>
<keyword evidence="11 12" id="KW-0472">Membrane</keyword>
<dbReference type="InterPro" id="IPR005804">
    <property type="entry name" value="FA_desaturase_dom"/>
</dbReference>
<evidence type="ECO:0000256" key="8">
    <source>
        <dbReference type="ARBA" id="ARBA00023002"/>
    </source>
</evidence>
<dbReference type="PANTHER" id="PTHR38674:SF1">
    <property type="entry name" value="ALKANE 1-MONOOXYGENASE 1"/>
    <property type="match status" value="1"/>
</dbReference>
<feature type="transmembrane region" description="Helical" evidence="12">
    <location>
        <begin position="133"/>
        <end position="149"/>
    </location>
</feature>
<feature type="transmembrane region" description="Helical" evidence="12">
    <location>
        <begin position="68"/>
        <end position="89"/>
    </location>
</feature>
<dbReference type="InterPro" id="IPR033885">
    <property type="entry name" value="AlkB/XylM"/>
</dbReference>
<proteinExistence type="inferred from homology"/>
<dbReference type="GO" id="GO:0046872">
    <property type="term" value="F:metal ion binding"/>
    <property type="evidence" value="ECO:0007669"/>
    <property type="project" value="UniProtKB-KW"/>
</dbReference>
<dbReference type="EMBL" id="LJXT01000022">
    <property type="protein sequence ID" value="KPQ18667.1"/>
    <property type="molecule type" value="Genomic_DNA"/>
</dbReference>
<keyword evidence="5 12" id="KW-0812">Transmembrane</keyword>
<evidence type="ECO:0000256" key="5">
    <source>
        <dbReference type="ARBA" id="ARBA00022692"/>
    </source>
</evidence>
<dbReference type="GO" id="GO:0005886">
    <property type="term" value="C:plasma membrane"/>
    <property type="evidence" value="ECO:0007669"/>
    <property type="project" value="UniProtKB-SubCell"/>
</dbReference>
<evidence type="ECO:0000256" key="10">
    <source>
        <dbReference type="ARBA" id="ARBA00023033"/>
    </source>
</evidence>
<feature type="transmembrane region" description="Helical" evidence="12">
    <location>
        <begin position="211"/>
        <end position="233"/>
    </location>
</feature>
<keyword evidence="6" id="KW-0479">Metal-binding</keyword>
<feature type="transmembrane region" description="Helical" evidence="12">
    <location>
        <begin position="240"/>
        <end position="261"/>
    </location>
</feature>
<comment type="subcellular location">
    <subcellularLocation>
        <location evidence="1">Cell inner membrane</location>
        <topology evidence="1">Multi-pass membrane protein</topology>
    </subcellularLocation>
</comment>
<keyword evidence="9" id="KW-0408">Iron</keyword>
<keyword evidence="3" id="KW-1003">Cell membrane</keyword>
<feature type="transmembrane region" description="Helical" evidence="12">
    <location>
        <begin position="101"/>
        <end position="121"/>
    </location>
</feature>
<evidence type="ECO:0000313" key="14">
    <source>
        <dbReference type="EMBL" id="KPQ18667.1"/>
    </source>
</evidence>
<keyword evidence="8" id="KW-0560">Oxidoreductase</keyword>
<dbReference type="GO" id="GO:0004497">
    <property type="term" value="F:monooxygenase activity"/>
    <property type="evidence" value="ECO:0007669"/>
    <property type="project" value="UniProtKB-KW"/>
</dbReference>
<keyword evidence="10 14" id="KW-0503">Monooxygenase</keyword>
<evidence type="ECO:0000259" key="13">
    <source>
        <dbReference type="Pfam" id="PF00487"/>
    </source>
</evidence>
<evidence type="ECO:0000256" key="9">
    <source>
        <dbReference type="ARBA" id="ARBA00023004"/>
    </source>
</evidence>
<evidence type="ECO:0000256" key="1">
    <source>
        <dbReference type="ARBA" id="ARBA00004429"/>
    </source>
</evidence>
<sequence>MKTIKRIGFLSALILPILLVAGHYIGGIGIWMIHFFVFVAVPLMDYAISTDQSNVPKEAISQIAKQRFYKLVTFSWVYVQMAVLVWGFYVVATETLVLTEWLALCTGMALVTGGIGITVAHELGHKKEKADQFYAKILLMTVCYMHFIIEHNRGHHVKVATPEDPATSRFGENFYAFWARSVWNGYHSAWALEKSRLERKSLSFWSLKNEMIQFTLAPLIFVSLFFIGFSIALDRWVWEVPLFFFTQSFLAFSLLEAVNYLEHYGMERKQLSNGLYERVTPLHSWNASHRVSNFLLFQLQRHSDHHAFAHKPYQVLNHYDESPQLPAGYSAMIIVAFFPPLWFAIMNPRLQNWKQKTFETLIQ</sequence>
<evidence type="ECO:0000256" key="7">
    <source>
        <dbReference type="ARBA" id="ARBA00022989"/>
    </source>
</evidence>
<comment type="caution">
    <text evidence="14">The sequence shown here is derived from an EMBL/GenBank/DDBJ whole genome shotgun (WGS) entry which is preliminary data.</text>
</comment>
<dbReference type="eggNOG" id="COG3239">
    <property type="taxonomic scope" value="Bacteria"/>
</dbReference>
<evidence type="ECO:0000256" key="6">
    <source>
        <dbReference type="ARBA" id="ARBA00022723"/>
    </source>
</evidence>
<dbReference type="PANTHER" id="PTHR38674">
    <property type="entry name" value="ALKANE 1-MONOOXYGENASE 1"/>
    <property type="match status" value="1"/>
</dbReference>
<evidence type="ECO:0000256" key="3">
    <source>
        <dbReference type="ARBA" id="ARBA00022475"/>
    </source>
</evidence>
<keyword evidence="7 12" id="KW-1133">Transmembrane helix</keyword>
<name>A0A0P7XP22_9BACT</name>
<feature type="domain" description="Fatty acid desaturase" evidence="13">
    <location>
        <begin position="101"/>
        <end position="330"/>
    </location>
</feature>
<evidence type="ECO:0000256" key="4">
    <source>
        <dbReference type="ARBA" id="ARBA00022519"/>
    </source>
</evidence>
<evidence type="ECO:0000256" key="11">
    <source>
        <dbReference type="ARBA" id="ARBA00023136"/>
    </source>
</evidence>
<evidence type="ECO:0000313" key="15">
    <source>
        <dbReference type="Proteomes" id="UP000050421"/>
    </source>
</evidence>
<gene>
    <name evidence="14" type="primary">alkB</name>
    <name evidence="14" type="ORF">HLUCCX10_05010</name>
</gene>
<feature type="transmembrane region" description="Helical" evidence="12">
    <location>
        <begin position="7"/>
        <end position="25"/>
    </location>
</feature>
<dbReference type="Pfam" id="PF00487">
    <property type="entry name" value="FA_desaturase"/>
    <property type="match status" value="1"/>
</dbReference>
<evidence type="ECO:0000256" key="2">
    <source>
        <dbReference type="ARBA" id="ARBA00010823"/>
    </source>
</evidence>
<dbReference type="OrthoDB" id="4759734at2"/>
<feature type="transmembrane region" description="Helical" evidence="12">
    <location>
        <begin position="327"/>
        <end position="346"/>
    </location>
</feature>
<comment type="similarity">
    <text evidence="2">Belongs to the fatty acid desaturase type 1 family. AlkB subfamily.</text>
</comment>
<dbReference type="CDD" id="cd03512">
    <property type="entry name" value="Alkane-hydroxylase"/>
    <property type="match status" value="1"/>
</dbReference>
<dbReference type="AlphaFoldDB" id="A0A0P7XP22"/>